<keyword evidence="4" id="KW-0812">Transmembrane</keyword>
<evidence type="ECO:0000256" key="1">
    <source>
        <dbReference type="ARBA" id="ARBA00022443"/>
    </source>
</evidence>
<dbReference type="InterPro" id="IPR001452">
    <property type="entry name" value="SH3_domain"/>
</dbReference>
<dbReference type="EMBL" id="JANBOI010000012">
    <property type="protein sequence ID" value="KAJ1735765.1"/>
    <property type="molecule type" value="Genomic_DNA"/>
</dbReference>
<protein>
    <recommendedName>
        <fullName evidence="5">SH3 domain-containing protein</fullName>
    </recommendedName>
</protein>
<proteinExistence type="predicted"/>
<dbReference type="PROSITE" id="PS50002">
    <property type="entry name" value="SH3"/>
    <property type="match status" value="1"/>
</dbReference>
<gene>
    <name evidence="6" type="ORF">LPJ61_000362</name>
</gene>
<feature type="compositionally biased region" description="Low complexity" evidence="3">
    <location>
        <begin position="305"/>
        <end position="316"/>
    </location>
</feature>
<evidence type="ECO:0000256" key="4">
    <source>
        <dbReference type="SAM" id="Phobius"/>
    </source>
</evidence>
<keyword evidence="4" id="KW-1133">Transmembrane helix</keyword>
<sequence length="416" mass="43634">MAVPGGDLELLDAYTGGLLGHFGLHIPLSPRLSDSRTGGDGAATSETLAALEPLPNGAAANGDGDVKDSPHCFPLHQSRYCGGQLHDYSMSTLATVGGRSVASAAEFDAAMDAYFGSPDEHSYINRFFGCQSWAGQPAPRYRVSYTCRSILESQEAQDCNRGRPPPPPLCVSTCNTYVQEWSALTSNHSVCINNALAEDRRFLVSDVGSATGVQAEVARLCVFCKGASSGCCLRTIVQLRCGDGGAKGMVLRGVAVGLALVLSAACLVAVWRFYRWAHVRHRKRQTLACSATSSPGSDVLFDSAGSAGGSAAHSPGTGDSHPSELKRGSNTTAHAGSPLSNTSAHGGDDAEEADIFEVLYPYTSTEGDELSIAPGERVRLLRVFSDGWAFVQRLEDGVVGAIPAVCLDTSRSQAAT</sequence>
<evidence type="ECO:0000313" key="6">
    <source>
        <dbReference type="EMBL" id="KAJ1735765.1"/>
    </source>
</evidence>
<feature type="domain" description="SH3" evidence="5">
    <location>
        <begin position="351"/>
        <end position="412"/>
    </location>
</feature>
<dbReference type="SMART" id="SM00326">
    <property type="entry name" value="SH3"/>
    <property type="match status" value="1"/>
</dbReference>
<dbReference type="InterPro" id="IPR036028">
    <property type="entry name" value="SH3-like_dom_sf"/>
</dbReference>
<accession>A0A9W7YIY7</accession>
<feature type="transmembrane region" description="Helical" evidence="4">
    <location>
        <begin position="249"/>
        <end position="274"/>
    </location>
</feature>
<dbReference type="Proteomes" id="UP001143981">
    <property type="component" value="Unassembled WGS sequence"/>
</dbReference>
<dbReference type="Gene3D" id="2.30.30.40">
    <property type="entry name" value="SH3 Domains"/>
    <property type="match status" value="1"/>
</dbReference>
<comment type="caution">
    <text evidence="6">The sequence shown here is derived from an EMBL/GenBank/DDBJ whole genome shotgun (WGS) entry which is preliminary data.</text>
</comment>
<dbReference type="Pfam" id="PF14604">
    <property type="entry name" value="SH3_9"/>
    <property type="match status" value="1"/>
</dbReference>
<keyword evidence="7" id="KW-1185">Reference proteome</keyword>
<dbReference type="AlphaFoldDB" id="A0A9W7YIY7"/>
<organism evidence="6 7">
    <name type="scientific">Coemansia biformis</name>
    <dbReference type="NCBI Taxonomy" id="1286918"/>
    <lineage>
        <taxon>Eukaryota</taxon>
        <taxon>Fungi</taxon>
        <taxon>Fungi incertae sedis</taxon>
        <taxon>Zoopagomycota</taxon>
        <taxon>Kickxellomycotina</taxon>
        <taxon>Kickxellomycetes</taxon>
        <taxon>Kickxellales</taxon>
        <taxon>Kickxellaceae</taxon>
        <taxon>Coemansia</taxon>
    </lineage>
</organism>
<feature type="compositionally biased region" description="Polar residues" evidence="3">
    <location>
        <begin position="328"/>
        <end position="344"/>
    </location>
</feature>
<keyword evidence="1 2" id="KW-0728">SH3 domain</keyword>
<dbReference type="SUPFAM" id="SSF50044">
    <property type="entry name" value="SH3-domain"/>
    <property type="match status" value="1"/>
</dbReference>
<evidence type="ECO:0000256" key="2">
    <source>
        <dbReference type="PROSITE-ProRule" id="PRU00192"/>
    </source>
</evidence>
<name>A0A9W7YIY7_9FUNG</name>
<reference evidence="6" key="1">
    <citation type="submission" date="2022-07" db="EMBL/GenBank/DDBJ databases">
        <title>Phylogenomic reconstructions and comparative analyses of Kickxellomycotina fungi.</title>
        <authorList>
            <person name="Reynolds N.K."/>
            <person name="Stajich J.E."/>
            <person name="Barry K."/>
            <person name="Grigoriev I.V."/>
            <person name="Crous P."/>
            <person name="Smith M.E."/>
        </authorList>
    </citation>
    <scope>NUCLEOTIDE SEQUENCE</scope>
    <source>
        <strain evidence="6">BCRC 34381</strain>
    </source>
</reference>
<keyword evidence="4" id="KW-0472">Membrane</keyword>
<dbReference type="OrthoDB" id="5340910at2759"/>
<evidence type="ECO:0000256" key="3">
    <source>
        <dbReference type="SAM" id="MobiDB-lite"/>
    </source>
</evidence>
<evidence type="ECO:0000259" key="5">
    <source>
        <dbReference type="PROSITE" id="PS50002"/>
    </source>
</evidence>
<feature type="region of interest" description="Disordered" evidence="3">
    <location>
        <begin position="305"/>
        <end position="348"/>
    </location>
</feature>
<evidence type="ECO:0000313" key="7">
    <source>
        <dbReference type="Proteomes" id="UP001143981"/>
    </source>
</evidence>